<keyword evidence="2" id="KW-1185">Reference proteome</keyword>
<proteinExistence type="predicted"/>
<accession>A0AAU9EI25</accession>
<evidence type="ECO:0008006" key="3">
    <source>
        <dbReference type="Google" id="ProtNLM"/>
    </source>
</evidence>
<dbReference type="KEGG" id="dmp:FAK_12900"/>
<sequence>MSSKKASKVSWVGFLAEATLAMRPPAAVGWATSTPPPIKARKQNYQAWATAPKSRERWPL</sequence>
<name>A0AAU9EI25_9BACT</name>
<evidence type="ECO:0000313" key="1">
    <source>
        <dbReference type="EMBL" id="BEQ14224.1"/>
    </source>
</evidence>
<dbReference type="AlphaFoldDB" id="A0AAU9EI25"/>
<protein>
    <recommendedName>
        <fullName evidence="3">Secreted protein</fullName>
    </recommendedName>
</protein>
<organism evidence="1 2">
    <name type="scientific">Desulfoferula mesophila</name>
    <dbReference type="NCBI Taxonomy" id="3058419"/>
    <lineage>
        <taxon>Bacteria</taxon>
        <taxon>Pseudomonadati</taxon>
        <taxon>Thermodesulfobacteriota</taxon>
        <taxon>Desulfarculia</taxon>
        <taxon>Desulfarculales</taxon>
        <taxon>Desulfarculaceae</taxon>
        <taxon>Desulfoferula</taxon>
    </lineage>
</organism>
<dbReference type="Proteomes" id="UP001366166">
    <property type="component" value="Chromosome"/>
</dbReference>
<dbReference type="EMBL" id="AP028679">
    <property type="protein sequence ID" value="BEQ14224.1"/>
    <property type="molecule type" value="Genomic_DNA"/>
</dbReference>
<reference evidence="2" key="1">
    <citation type="journal article" date="2023" name="Arch. Microbiol.">
        <title>Desulfoferula mesophilus gen. nov. sp. nov., a mesophilic sulfate-reducing bacterium isolated from a brackish lake sediment.</title>
        <authorList>
            <person name="Watanabe T."/>
            <person name="Yabe T."/>
            <person name="Tsuji J.M."/>
            <person name="Fukui M."/>
        </authorList>
    </citation>
    <scope>NUCLEOTIDE SEQUENCE [LARGE SCALE GENOMIC DNA]</scope>
    <source>
        <strain evidence="2">12FAK</strain>
    </source>
</reference>
<evidence type="ECO:0000313" key="2">
    <source>
        <dbReference type="Proteomes" id="UP001366166"/>
    </source>
</evidence>
<gene>
    <name evidence="1" type="ORF">FAK_12900</name>
</gene>